<dbReference type="Proteomes" id="UP000467006">
    <property type="component" value="Chromosome"/>
</dbReference>
<proteinExistence type="predicted"/>
<dbReference type="InterPro" id="IPR036388">
    <property type="entry name" value="WH-like_DNA-bd_sf"/>
</dbReference>
<dbReference type="GO" id="GO:0006355">
    <property type="term" value="P:regulation of DNA-templated transcription"/>
    <property type="evidence" value="ECO:0007669"/>
    <property type="project" value="InterPro"/>
</dbReference>
<dbReference type="EMBL" id="AP022563">
    <property type="protein sequence ID" value="BBX18593.1"/>
    <property type="molecule type" value="Genomic_DNA"/>
</dbReference>
<reference evidence="3 4" key="1">
    <citation type="journal article" date="2019" name="Emerg. Microbes Infect.">
        <title>Comprehensive subspecies identification of 175 nontuberculous mycobacteria species based on 7547 genomic profiles.</title>
        <authorList>
            <person name="Matsumoto Y."/>
            <person name="Kinjo T."/>
            <person name="Motooka D."/>
            <person name="Nabeya D."/>
            <person name="Jung N."/>
            <person name="Uechi K."/>
            <person name="Horii T."/>
            <person name="Iida T."/>
            <person name="Fujita J."/>
            <person name="Nakamura S."/>
        </authorList>
    </citation>
    <scope>NUCLEOTIDE SEQUENCE [LARGE SCALE GENOMIC DNA]</scope>
    <source>
        <strain evidence="3 4">JCM 6396</strain>
    </source>
</reference>
<evidence type="ECO:0000256" key="1">
    <source>
        <dbReference type="ARBA" id="ARBA00022741"/>
    </source>
</evidence>
<dbReference type="SUPFAM" id="SSF48452">
    <property type="entry name" value="TPR-like"/>
    <property type="match status" value="1"/>
</dbReference>
<dbReference type="PROSITE" id="PS00622">
    <property type="entry name" value="HTH_LUXR_1"/>
    <property type="match status" value="1"/>
</dbReference>
<dbReference type="Pfam" id="PF00196">
    <property type="entry name" value="GerE"/>
    <property type="match status" value="1"/>
</dbReference>
<keyword evidence="4" id="KW-1185">Reference proteome</keyword>
<dbReference type="Gene3D" id="1.10.10.10">
    <property type="entry name" value="Winged helix-like DNA-binding domain superfamily/Winged helix DNA-binding domain"/>
    <property type="match status" value="1"/>
</dbReference>
<dbReference type="InterPro" id="IPR011990">
    <property type="entry name" value="TPR-like_helical_dom_sf"/>
</dbReference>
<evidence type="ECO:0000313" key="3">
    <source>
        <dbReference type="EMBL" id="BBX18593.1"/>
    </source>
</evidence>
<dbReference type="SMART" id="SM00421">
    <property type="entry name" value="HTH_LUXR"/>
    <property type="match status" value="1"/>
</dbReference>
<gene>
    <name evidence="3" type="ORF">MDUV_34530</name>
</gene>
<protein>
    <submittedName>
        <fullName evidence="3">LuxR family transcriptional regulator</fullName>
    </submittedName>
</protein>
<evidence type="ECO:0000256" key="2">
    <source>
        <dbReference type="ARBA" id="ARBA00022840"/>
    </source>
</evidence>
<dbReference type="RefSeq" id="WP_098002429.1">
    <property type="nucleotide sequence ID" value="NZ_AP022563.1"/>
</dbReference>
<keyword evidence="1" id="KW-0547">Nucleotide-binding</keyword>
<dbReference type="OrthoDB" id="134933at2"/>
<dbReference type="PANTHER" id="PTHR16305:SF35">
    <property type="entry name" value="TRANSCRIPTIONAL ACTIVATOR DOMAIN"/>
    <property type="match status" value="1"/>
</dbReference>
<name>A0A7I7K3F8_9MYCO</name>
<dbReference type="PRINTS" id="PR00038">
    <property type="entry name" value="HTHLUXR"/>
</dbReference>
<dbReference type="GO" id="GO:0005524">
    <property type="term" value="F:ATP binding"/>
    <property type="evidence" value="ECO:0007669"/>
    <property type="project" value="UniProtKB-KW"/>
</dbReference>
<dbReference type="GO" id="GO:0004016">
    <property type="term" value="F:adenylate cyclase activity"/>
    <property type="evidence" value="ECO:0007669"/>
    <property type="project" value="TreeGrafter"/>
</dbReference>
<dbReference type="InterPro" id="IPR016032">
    <property type="entry name" value="Sig_transdc_resp-reg_C-effctor"/>
</dbReference>
<dbReference type="InterPro" id="IPR027417">
    <property type="entry name" value="P-loop_NTPase"/>
</dbReference>
<dbReference type="GO" id="GO:0003677">
    <property type="term" value="F:DNA binding"/>
    <property type="evidence" value="ECO:0007669"/>
    <property type="project" value="InterPro"/>
</dbReference>
<sequence length="894" mass="94287">MAGIAWRPDLTDTLRKGWQHACHGAGGTLVLLGDAGIGKSEAISWLAGFIGTPARLVVCQGGDLSAPMSAAAGIAQALGDDHAAARILGEIDPLQAAEALTGALVDRGSAGPGAVLIDDIHDADPASVTALNLALRRCAPGDVLVVVTGRPVPSAEAFAEGFPVHRLRGLDADGAATLLHQSSPVPIAGHVAERLLEVSGGNPLALTHLPASLSPQQLAGNQLLPEDFPLTGALHTVFTAQLARLSPESREVLELAAVSADGSWSLLTALRPGAGGRALTELEEAGLAGLDGGRLVLSHPLLRNATVNRMPRHRWRQLNLELADATSLPEEVRLAHRARGTTGPDDALVDEIAEASWQLRARGGAEAAARLLDRAVDITGDEARRGRLRVDAATLLAAAGEAGAARRRLQDVLDDPADTQPRTTAMLRMATLEALHGEPARAWQRLQEAAAGAAADEQGVVYATMALPLGMLGMVGEVGRSAEVAVARSRPGSPQQAVARVILAHAVSAQNEARANEIVETLHEAIDPAALIEVDPLVGLHLGRAFALAERYDAAATHLTALIAHSRRMGARASLAMAFGALGETQVRASRFDEAMDCLDESIALSLATGQRAFAPFWLSLRGRVHAIRGDDEAAAHDFRLGFDISDQQSTFGARYFLLANAGLAALLAGRHADAVTHLAECWSFEQISGLLAPQLARWHADLVEAYVALGRSEEAGAVVAHLREVAQTPGASRWTAATAWRAGAICTVARDPAAALDMFDRAIAGYDPETDLFDRARTLLDKAQLLESGPEFDRTLADAQYAVRRLGAGVWAARLTELSNPHLGPAVVDRLTDVERRVLDEVARGLTNQQIATRLHLSPKTVANHLYRVYRKLGVASRTEAARHVLLGAEPVG</sequence>
<organism evidence="3 4">
    <name type="scientific">Mycolicibacterium duvalii</name>
    <dbReference type="NCBI Taxonomy" id="39688"/>
    <lineage>
        <taxon>Bacteria</taxon>
        <taxon>Bacillati</taxon>
        <taxon>Actinomycetota</taxon>
        <taxon>Actinomycetes</taxon>
        <taxon>Mycobacteriales</taxon>
        <taxon>Mycobacteriaceae</taxon>
        <taxon>Mycolicibacterium</taxon>
    </lineage>
</organism>
<dbReference type="SUPFAM" id="SSF46894">
    <property type="entry name" value="C-terminal effector domain of the bipartite response regulators"/>
    <property type="match status" value="1"/>
</dbReference>
<dbReference type="GO" id="GO:0005737">
    <property type="term" value="C:cytoplasm"/>
    <property type="evidence" value="ECO:0007669"/>
    <property type="project" value="TreeGrafter"/>
</dbReference>
<dbReference type="KEGG" id="mdu:MDUV_34530"/>
<dbReference type="SUPFAM" id="SSF52540">
    <property type="entry name" value="P-loop containing nucleoside triphosphate hydrolases"/>
    <property type="match status" value="1"/>
</dbReference>
<evidence type="ECO:0000313" key="4">
    <source>
        <dbReference type="Proteomes" id="UP000467006"/>
    </source>
</evidence>
<accession>A0A7I7K3F8</accession>
<dbReference type="InterPro" id="IPR000792">
    <property type="entry name" value="Tscrpt_reg_LuxR_C"/>
</dbReference>
<dbReference type="AlphaFoldDB" id="A0A7I7K3F8"/>
<dbReference type="PROSITE" id="PS50043">
    <property type="entry name" value="HTH_LUXR_2"/>
    <property type="match status" value="1"/>
</dbReference>
<dbReference type="CDD" id="cd06170">
    <property type="entry name" value="LuxR_C_like"/>
    <property type="match status" value="1"/>
</dbReference>
<dbReference type="Gene3D" id="1.25.40.10">
    <property type="entry name" value="Tetratricopeptide repeat domain"/>
    <property type="match status" value="1"/>
</dbReference>
<dbReference type="PANTHER" id="PTHR16305">
    <property type="entry name" value="TESTICULAR SOLUBLE ADENYLYL CYCLASE"/>
    <property type="match status" value="1"/>
</dbReference>
<keyword evidence="2" id="KW-0067">ATP-binding</keyword>